<keyword evidence="7" id="KW-0539">Nucleus</keyword>
<dbReference type="Pfam" id="PF00628">
    <property type="entry name" value="PHD"/>
    <property type="match status" value="1"/>
</dbReference>
<reference evidence="11 12" key="1">
    <citation type="submission" date="2020-02" db="EMBL/GenBank/DDBJ databases">
        <title>A chromosome-scale genome assembly of the black bullhead catfish (Ameiurus melas).</title>
        <authorList>
            <person name="Wen M."/>
            <person name="Zham M."/>
            <person name="Cabau C."/>
            <person name="Klopp C."/>
            <person name="Donnadieu C."/>
            <person name="Roques C."/>
            <person name="Bouchez O."/>
            <person name="Lampietro C."/>
            <person name="Jouanno E."/>
            <person name="Herpin A."/>
            <person name="Louis A."/>
            <person name="Berthelot C."/>
            <person name="Parey E."/>
            <person name="Roest-Crollius H."/>
            <person name="Braasch I."/>
            <person name="Postlethwait J."/>
            <person name="Robinson-Rechavi M."/>
            <person name="Echchiki A."/>
            <person name="Begum T."/>
            <person name="Montfort J."/>
            <person name="Schartl M."/>
            <person name="Bobe J."/>
            <person name="Guiguen Y."/>
        </authorList>
    </citation>
    <scope>NUCLEOTIDE SEQUENCE [LARGE SCALE GENOMIC DNA]</scope>
    <source>
        <strain evidence="11">M_S1</strain>
        <tissue evidence="11">Blood</tissue>
    </source>
</reference>
<gene>
    <name evidence="11" type="ORF">AMELA_G00066260</name>
</gene>
<dbReference type="Gene3D" id="6.10.140.1740">
    <property type="match status" value="1"/>
</dbReference>
<evidence type="ECO:0000256" key="5">
    <source>
        <dbReference type="ARBA" id="ARBA00022833"/>
    </source>
</evidence>
<keyword evidence="6" id="KW-0156">Chromatin regulator</keyword>
<proteinExistence type="inferred from homology"/>
<dbReference type="GO" id="GO:0008270">
    <property type="term" value="F:zinc ion binding"/>
    <property type="evidence" value="ECO:0007669"/>
    <property type="project" value="UniProtKB-KW"/>
</dbReference>
<dbReference type="InterPro" id="IPR019787">
    <property type="entry name" value="Znf_PHD-finger"/>
</dbReference>
<dbReference type="SMART" id="SM00249">
    <property type="entry name" value="PHD"/>
    <property type="match status" value="1"/>
</dbReference>
<dbReference type="InterPro" id="IPR001965">
    <property type="entry name" value="Znf_PHD"/>
</dbReference>
<keyword evidence="3" id="KW-0479">Metal-binding</keyword>
<dbReference type="GO" id="GO:0003682">
    <property type="term" value="F:chromatin binding"/>
    <property type="evidence" value="ECO:0007669"/>
    <property type="project" value="TreeGrafter"/>
</dbReference>
<comment type="caution">
    <text evidence="11">The sequence shown here is derived from an EMBL/GenBank/DDBJ whole genome shotgun (WGS) entry which is preliminary data.</text>
</comment>
<dbReference type="FunFam" id="3.30.40.10:FF:000016">
    <property type="entry name" value="Inhibitor of growth protein"/>
    <property type="match status" value="1"/>
</dbReference>
<evidence type="ECO:0000256" key="4">
    <source>
        <dbReference type="ARBA" id="ARBA00022771"/>
    </source>
</evidence>
<dbReference type="Gene3D" id="3.30.40.10">
    <property type="entry name" value="Zinc/RING finger domain, C3HC4 (zinc finger)"/>
    <property type="match status" value="1"/>
</dbReference>
<dbReference type="SUPFAM" id="SSF57903">
    <property type="entry name" value="FYVE/PHD zinc finger"/>
    <property type="match status" value="1"/>
</dbReference>
<evidence type="ECO:0000256" key="3">
    <source>
        <dbReference type="ARBA" id="ARBA00022723"/>
    </source>
</evidence>
<dbReference type="InterPro" id="IPR028651">
    <property type="entry name" value="ING_fam"/>
</dbReference>
<dbReference type="GO" id="GO:0006325">
    <property type="term" value="P:chromatin organization"/>
    <property type="evidence" value="ECO:0007669"/>
    <property type="project" value="UniProtKB-KW"/>
</dbReference>
<feature type="domain" description="Inhibitor of growth protein N-terminal histone-binding" evidence="10">
    <location>
        <begin position="6"/>
        <end position="121"/>
    </location>
</feature>
<comment type="similarity">
    <text evidence="2">Belongs to the ING family.</text>
</comment>
<comment type="subcellular location">
    <subcellularLocation>
        <location evidence="1">Nucleus</location>
    </subcellularLocation>
</comment>
<dbReference type="InterPro" id="IPR024610">
    <property type="entry name" value="ING_N_histone-binding"/>
</dbReference>
<dbReference type="GO" id="GO:2001235">
    <property type="term" value="P:positive regulation of apoptotic signaling pathway"/>
    <property type="evidence" value="ECO:0007669"/>
    <property type="project" value="TreeGrafter"/>
</dbReference>
<dbReference type="SMART" id="SM01408">
    <property type="entry name" value="ING"/>
    <property type="match status" value="1"/>
</dbReference>
<evidence type="ECO:0000313" key="12">
    <source>
        <dbReference type="Proteomes" id="UP000593565"/>
    </source>
</evidence>
<feature type="region of interest" description="Disordered" evidence="8">
    <location>
        <begin position="130"/>
        <end position="176"/>
    </location>
</feature>
<evidence type="ECO:0000256" key="8">
    <source>
        <dbReference type="SAM" id="MobiDB-lite"/>
    </source>
</evidence>
<dbReference type="AlphaFoldDB" id="A0A7J6B4S5"/>
<organism evidence="11 12">
    <name type="scientific">Ameiurus melas</name>
    <name type="common">Black bullhead</name>
    <name type="synonym">Silurus melas</name>
    <dbReference type="NCBI Taxonomy" id="219545"/>
    <lineage>
        <taxon>Eukaryota</taxon>
        <taxon>Metazoa</taxon>
        <taxon>Chordata</taxon>
        <taxon>Craniata</taxon>
        <taxon>Vertebrata</taxon>
        <taxon>Euteleostomi</taxon>
        <taxon>Actinopterygii</taxon>
        <taxon>Neopterygii</taxon>
        <taxon>Teleostei</taxon>
        <taxon>Ostariophysi</taxon>
        <taxon>Siluriformes</taxon>
        <taxon>Ictaluridae</taxon>
        <taxon>Ameiurus</taxon>
    </lineage>
</organism>
<sequence length="222" mass="25719">MATAIYLEHYLDSIEGLPFELQRNFSLMTDLDNRTEGVHLNSSINKHDACREKEEIDGLASEYMENVRNLSPEERVQHLKKIELAYSKCKEFSDDKVQLAMQIYELVDKHIRRLDADLARFENELKDKLDLSSPESSDDKKSKKKKNLKERRGGSGREKNDSDHDSPKHKAQKNSEVSYGEMIGCDNADCPIEWFHFTCVGLTTKPKGKWFCPRCTQDMKKK</sequence>
<dbReference type="InterPro" id="IPR013083">
    <property type="entry name" value="Znf_RING/FYVE/PHD"/>
</dbReference>
<feature type="compositionally biased region" description="Basic and acidic residues" evidence="8">
    <location>
        <begin position="150"/>
        <end position="168"/>
    </location>
</feature>
<keyword evidence="5" id="KW-0862">Zinc</keyword>
<dbReference type="EMBL" id="JAAGNN010000005">
    <property type="protein sequence ID" value="KAF4089457.1"/>
    <property type="molecule type" value="Genomic_DNA"/>
</dbReference>
<accession>A0A7J6B4S5</accession>
<dbReference type="CDD" id="cd15586">
    <property type="entry name" value="PHD_ING4_5"/>
    <property type="match status" value="1"/>
</dbReference>
<dbReference type="GO" id="GO:0006355">
    <property type="term" value="P:regulation of DNA-templated transcription"/>
    <property type="evidence" value="ECO:0007669"/>
    <property type="project" value="TreeGrafter"/>
</dbReference>
<evidence type="ECO:0000256" key="1">
    <source>
        <dbReference type="ARBA" id="ARBA00004123"/>
    </source>
</evidence>
<dbReference type="PANTHER" id="PTHR10333">
    <property type="entry name" value="INHIBITOR OF GROWTH PROTEIN"/>
    <property type="match status" value="1"/>
</dbReference>
<evidence type="ECO:0000313" key="11">
    <source>
        <dbReference type="EMBL" id="KAF4089457.1"/>
    </source>
</evidence>
<protein>
    <recommendedName>
        <fullName evidence="13">Inhibitor of growth protein</fullName>
    </recommendedName>
</protein>
<evidence type="ECO:0000259" key="9">
    <source>
        <dbReference type="SMART" id="SM00249"/>
    </source>
</evidence>
<evidence type="ECO:0000256" key="7">
    <source>
        <dbReference type="ARBA" id="ARBA00023242"/>
    </source>
</evidence>
<evidence type="ECO:0000259" key="10">
    <source>
        <dbReference type="SMART" id="SM01408"/>
    </source>
</evidence>
<dbReference type="Pfam" id="PF12998">
    <property type="entry name" value="ING"/>
    <property type="match status" value="1"/>
</dbReference>
<dbReference type="Proteomes" id="UP000593565">
    <property type="component" value="Unassembled WGS sequence"/>
</dbReference>
<feature type="domain" description="Zinc finger PHD-type" evidence="9">
    <location>
        <begin position="172"/>
        <end position="216"/>
    </location>
</feature>
<keyword evidence="12" id="KW-1185">Reference proteome</keyword>
<dbReference type="GO" id="GO:0005634">
    <property type="term" value="C:nucleus"/>
    <property type="evidence" value="ECO:0007669"/>
    <property type="project" value="UniProtKB-SubCell"/>
</dbReference>
<keyword evidence="4" id="KW-0863">Zinc-finger</keyword>
<dbReference type="PANTHER" id="PTHR10333:SF42">
    <property type="entry name" value="INHIBITOR OF GROWTH PROTEIN 5"/>
    <property type="match status" value="1"/>
</dbReference>
<evidence type="ECO:0008006" key="13">
    <source>
        <dbReference type="Google" id="ProtNLM"/>
    </source>
</evidence>
<evidence type="ECO:0000256" key="2">
    <source>
        <dbReference type="ARBA" id="ARBA00010210"/>
    </source>
</evidence>
<dbReference type="InterPro" id="IPR011011">
    <property type="entry name" value="Znf_FYVE_PHD"/>
</dbReference>
<name>A0A7J6B4S5_AMEME</name>
<evidence type="ECO:0000256" key="6">
    <source>
        <dbReference type="ARBA" id="ARBA00022853"/>
    </source>
</evidence>